<name>A0A4Y7TXN1_COPMI</name>
<evidence type="ECO:0008006" key="4">
    <source>
        <dbReference type="Google" id="ProtNLM"/>
    </source>
</evidence>
<feature type="transmembrane region" description="Helical" evidence="1">
    <location>
        <begin position="677"/>
        <end position="700"/>
    </location>
</feature>
<keyword evidence="1" id="KW-1133">Transmembrane helix</keyword>
<dbReference type="AlphaFoldDB" id="A0A4Y7TXN1"/>
<dbReference type="Proteomes" id="UP000298030">
    <property type="component" value="Unassembled WGS sequence"/>
</dbReference>
<dbReference type="STRING" id="71717.A0A4Y7TXN1"/>
<dbReference type="OrthoDB" id="268763at2759"/>
<keyword evidence="1" id="KW-0472">Membrane</keyword>
<evidence type="ECO:0000313" key="2">
    <source>
        <dbReference type="EMBL" id="TEB38933.1"/>
    </source>
</evidence>
<gene>
    <name evidence="2" type="ORF">FA13DRAFT_1620447</name>
</gene>
<dbReference type="InterPro" id="IPR032675">
    <property type="entry name" value="LRR_dom_sf"/>
</dbReference>
<reference evidence="2 3" key="1">
    <citation type="journal article" date="2019" name="Nat. Ecol. Evol.">
        <title>Megaphylogeny resolves global patterns of mushroom evolution.</title>
        <authorList>
            <person name="Varga T."/>
            <person name="Krizsan K."/>
            <person name="Foldi C."/>
            <person name="Dima B."/>
            <person name="Sanchez-Garcia M."/>
            <person name="Sanchez-Ramirez S."/>
            <person name="Szollosi G.J."/>
            <person name="Szarkandi J.G."/>
            <person name="Papp V."/>
            <person name="Albert L."/>
            <person name="Andreopoulos W."/>
            <person name="Angelini C."/>
            <person name="Antonin V."/>
            <person name="Barry K.W."/>
            <person name="Bougher N.L."/>
            <person name="Buchanan P."/>
            <person name="Buyck B."/>
            <person name="Bense V."/>
            <person name="Catcheside P."/>
            <person name="Chovatia M."/>
            <person name="Cooper J."/>
            <person name="Damon W."/>
            <person name="Desjardin D."/>
            <person name="Finy P."/>
            <person name="Geml J."/>
            <person name="Haridas S."/>
            <person name="Hughes K."/>
            <person name="Justo A."/>
            <person name="Karasinski D."/>
            <person name="Kautmanova I."/>
            <person name="Kiss B."/>
            <person name="Kocsube S."/>
            <person name="Kotiranta H."/>
            <person name="LaButti K.M."/>
            <person name="Lechner B.E."/>
            <person name="Liimatainen K."/>
            <person name="Lipzen A."/>
            <person name="Lukacs Z."/>
            <person name="Mihaltcheva S."/>
            <person name="Morgado L.N."/>
            <person name="Niskanen T."/>
            <person name="Noordeloos M.E."/>
            <person name="Ohm R.A."/>
            <person name="Ortiz-Santana B."/>
            <person name="Ovrebo C."/>
            <person name="Racz N."/>
            <person name="Riley R."/>
            <person name="Savchenko A."/>
            <person name="Shiryaev A."/>
            <person name="Soop K."/>
            <person name="Spirin V."/>
            <person name="Szebenyi C."/>
            <person name="Tomsovsky M."/>
            <person name="Tulloss R.E."/>
            <person name="Uehling J."/>
            <person name="Grigoriev I.V."/>
            <person name="Vagvolgyi C."/>
            <person name="Papp T."/>
            <person name="Martin F.M."/>
            <person name="Miettinen O."/>
            <person name="Hibbett D.S."/>
            <person name="Nagy L.G."/>
        </authorList>
    </citation>
    <scope>NUCLEOTIDE SEQUENCE [LARGE SCALE GENOMIC DNA]</scope>
    <source>
        <strain evidence="2 3">FP101781</strain>
    </source>
</reference>
<evidence type="ECO:0000313" key="3">
    <source>
        <dbReference type="Proteomes" id="UP000298030"/>
    </source>
</evidence>
<comment type="caution">
    <text evidence="2">The sequence shown here is derived from an EMBL/GenBank/DDBJ whole genome shotgun (WGS) entry which is preliminary data.</text>
</comment>
<organism evidence="2 3">
    <name type="scientific">Coprinellus micaceus</name>
    <name type="common">Glistening ink-cap mushroom</name>
    <name type="synonym">Coprinus micaceus</name>
    <dbReference type="NCBI Taxonomy" id="71717"/>
    <lineage>
        <taxon>Eukaryota</taxon>
        <taxon>Fungi</taxon>
        <taxon>Dikarya</taxon>
        <taxon>Basidiomycota</taxon>
        <taxon>Agaricomycotina</taxon>
        <taxon>Agaricomycetes</taxon>
        <taxon>Agaricomycetidae</taxon>
        <taxon>Agaricales</taxon>
        <taxon>Agaricineae</taxon>
        <taxon>Psathyrellaceae</taxon>
        <taxon>Coprinellus</taxon>
    </lineage>
</organism>
<keyword evidence="3" id="KW-1185">Reference proteome</keyword>
<accession>A0A4Y7TXN1</accession>
<evidence type="ECO:0000256" key="1">
    <source>
        <dbReference type="SAM" id="Phobius"/>
    </source>
</evidence>
<proteinExistence type="predicted"/>
<protein>
    <recommendedName>
        <fullName evidence="4">F-box domain-containing protein</fullName>
    </recommendedName>
</protein>
<keyword evidence="1" id="KW-0812">Transmembrane</keyword>
<dbReference type="EMBL" id="QPFP01000002">
    <property type="protein sequence ID" value="TEB38933.1"/>
    <property type="molecule type" value="Genomic_DNA"/>
</dbReference>
<dbReference type="Gene3D" id="3.80.10.10">
    <property type="entry name" value="Ribonuclease Inhibitor"/>
    <property type="match status" value="1"/>
</dbReference>
<sequence>MLPILQDPATATKLFEAILYSPNGRRSLSRLARTCHALSEPALEVLWKELDSIVPILGLFPATVLRKSRRPGLGLSRIPEDSEWDAVLRYSDKIQRIVYDETANNVTASVFPIIDEHRPRLYVLPNLQELVWKAETAAGLDRCAMFLSPRLCSIHVEIGANFKRDKINSFLYDMSSRTRLTSFSFNSPTSLPDAFTELLARQDELERVVLNAPGALSSEVGRWASCLPYLKTLQLDLTGRSPIAVEGFFDEIHPRSGASTPSSIVSESTDSGVFSSGEYDFAELRKSALRLTGADLPSKASFSQLRRVQLAGEVGNIAVFFRHLSSPLTHIDLVVEDPPDNADWQDLSHLVCELFGDSLQSLTISASSASRYADLVRSTSRSEGPTKRLSLEHLSDLNKLVRLEIDLPESIAFLPADLDALADACPKLEVLRLCPLARFAPSTGGPKITLESFSLLTKRCKYLHTIAAVVNAAEASTATLNTQSFSSRSLLRLYLGGSWVNDPLPVAVLLSHMAPRLETLRFFQERNRVGFNEANAKNWQVVTDMLPYLQAVRKSEKSFAKPVPETSEKAVDATVQTFSKGVQCRPKVAVASVQCSPQLVDRGTQAVASTADMGTDATPHTADVGVDAKPVMVSMEVDATSPPELEEEEEAMETMEIDEDEVERQNKLLHLQILQQLYLLPSVVALFTIVYQYMILYPMALPGKGLRTLRLTASSVTEYASRVSRRQPVLLAPEATESPQSDTLSELSMDTSALLNSVEVCA</sequence>